<comment type="caution">
    <text evidence="2">The sequence shown here is derived from an EMBL/GenBank/DDBJ whole genome shotgun (WGS) entry which is preliminary data.</text>
</comment>
<feature type="region of interest" description="Disordered" evidence="1">
    <location>
        <begin position="1"/>
        <end position="26"/>
    </location>
</feature>
<evidence type="ECO:0000313" key="3">
    <source>
        <dbReference type="Proteomes" id="UP001289581"/>
    </source>
</evidence>
<evidence type="ECO:0008006" key="4">
    <source>
        <dbReference type="Google" id="ProtNLM"/>
    </source>
</evidence>
<protein>
    <recommendedName>
        <fullName evidence="4">HTH cro/C1-type domain-containing protein</fullName>
    </recommendedName>
</protein>
<dbReference type="AlphaFoldDB" id="A0AAW9KST0"/>
<accession>A0AAW9KST0</accession>
<dbReference type="EMBL" id="JAXBCZ010000001">
    <property type="protein sequence ID" value="MEA1303934.1"/>
    <property type="molecule type" value="Genomic_DNA"/>
</dbReference>
<sequence>MTNSDDKQEEDKQEQEQEGARQEQERVEFGRALKHFRGGVSVRALAKRECNQGRDRISVSQLYRYEGGKILPGLKHAKHLDTLYGADGKVELFLATLRDQTWNPYYDDPSKPKRKYFYRWPSEYSGLVWMHLKPAADLIDSRHKIHLRWGPWKMATETVIPADGVYLVTGKAADDSNQSVTLELNCDLHIFALFGAGRIENETAPKLDIRQKWTWR</sequence>
<evidence type="ECO:0000256" key="1">
    <source>
        <dbReference type="SAM" id="MobiDB-lite"/>
    </source>
</evidence>
<dbReference type="RefSeq" id="WP_322911538.1">
    <property type="nucleotide sequence ID" value="NZ_JAXBCZ010000001.1"/>
</dbReference>
<dbReference type="Proteomes" id="UP001289581">
    <property type="component" value="Unassembled WGS sequence"/>
</dbReference>
<keyword evidence="3" id="KW-1185">Reference proteome</keyword>
<name>A0AAW9KST0_9ACTO</name>
<gene>
    <name evidence="2" type="ORF">QU665_02355</name>
</gene>
<reference evidence="2 3" key="1">
    <citation type="submission" date="2023-06" db="EMBL/GenBank/DDBJ databases">
        <title>Actinomyces orist ORNL 0101 HMT-893 genome.</title>
        <authorList>
            <person name="Johnston C.D."/>
            <person name="Chen T."/>
            <person name="Dewhirst F.E."/>
        </authorList>
    </citation>
    <scope>NUCLEOTIDE SEQUENCE [LARGE SCALE GENOMIC DNA]</scope>
    <source>
        <strain evidence="2 3">ORNL 0101</strain>
    </source>
</reference>
<proteinExistence type="predicted"/>
<organism evidence="2 3">
    <name type="scientific">Actinomyces oris</name>
    <dbReference type="NCBI Taxonomy" id="544580"/>
    <lineage>
        <taxon>Bacteria</taxon>
        <taxon>Bacillati</taxon>
        <taxon>Actinomycetota</taxon>
        <taxon>Actinomycetes</taxon>
        <taxon>Actinomycetales</taxon>
        <taxon>Actinomycetaceae</taxon>
        <taxon>Actinomyces</taxon>
    </lineage>
</organism>
<evidence type="ECO:0000313" key="2">
    <source>
        <dbReference type="EMBL" id="MEA1303934.1"/>
    </source>
</evidence>